<dbReference type="EMBL" id="PDLM01000004">
    <property type="protein sequence ID" value="RDW79904.1"/>
    <property type="molecule type" value="Genomic_DNA"/>
</dbReference>
<evidence type="ECO:0000313" key="2">
    <source>
        <dbReference type="Proteomes" id="UP000256645"/>
    </source>
</evidence>
<dbReference type="SUPFAM" id="SSF55931">
    <property type="entry name" value="Glutamine synthetase/guanido kinase"/>
    <property type="match status" value="1"/>
</dbReference>
<dbReference type="Pfam" id="PF12224">
    <property type="entry name" value="Amidoligase_2"/>
    <property type="match status" value="1"/>
</dbReference>
<evidence type="ECO:0008006" key="3">
    <source>
        <dbReference type="Google" id="ProtNLM"/>
    </source>
</evidence>
<sequence>MADPGGPFSFGVEFEFCLLTIGKDDVDPDPKDPRSVRGIDVVEGQQDSSPRGFRPGGWFGPDLFEDGLERLDAAQTHLADTMRRAGLPTLTEEEIHDGYIKQDVQLRHWVVSSDPSINRRDELHETYNTYPIEIKTPAFLFNETTIQAIKTFCLLMTSTYRIDCSRTCGLHVHVGPGNRNNFTFNAIKNFMGLCWVFEKQLRSIHAEHRVTDSLWCLNMSEATELARAPFTELEKLHAIFDSPSLPDLKFLFNTSHSSSKHSAVNLNHLMTRGGFGTVELRQHQGSLDPNDVAAWVSVCVGLMAFAHTAVPSECFSWLSTYVGPGAKRPLSLLEVLRACDLKEQAAYYRSVM</sequence>
<dbReference type="Proteomes" id="UP000256645">
    <property type="component" value="Unassembled WGS sequence"/>
</dbReference>
<dbReference type="OrthoDB" id="412402at2759"/>
<reference evidence="1 2" key="1">
    <citation type="journal article" date="2018" name="IMA Fungus">
        <title>IMA Genome-F 9: Draft genome sequence of Annulohypoxylon stygium, Aspergillus mulundensis, Berkeleyomyces basicola (syn. Thielaviopsis basicola), Ceratocystis smalleyi, two Cercospora beticola strains, Coleophoma cylindrospora, Fusarium fracticaudum, Phialophora cf. hyalina, and Morchella septimelata.</title>
        <authorList>
            <person name="Wingfield B.D."/>
            <person name="Bills G.F."/>
            <person name="Dong Y."/>
            <person name="Huang W."/>
            <person name="Nel W.J."/>
            <person name="Swalarsk-Parry B.S."/>
            <person name="Vaghefi N."/>
            <person name="Wilken P.M."/>
            <person name="An Z."/>
            <person name="de Beer Z.W."/>
            <person name="De Vos L."/>
            <person name="Chen L."/>
            <person name="Duong T.A."/>
            <person name="Gao Y."/>
            <person name="Hammerbacher A."/>
            <person name="Kikkert J.R."/>
            <person name="Li Y."/>
            <person name="Li H."/>
            <person name="Li K."/>
            <person name="Li Q."/>
            <person name="Liu X."/>
            <person name="Ma X."/>
            <person name="Naidoo K."/>
            <person name="Pethybridge S.J."/>
            <person name="Sun J."/>
            <person name="Steenkamp E.T."/>
            <person name="van der Nest M.A."/>
            <person name="van Wyk S."/>
            <person name="Wingfield M.J."/>
            <person name="Xiong C."/>
            <person name="Yue Q."/>
            <person name="Zhang X."/>
        </authorList>
    </citation>
    <scope>NUCLEOTIDE SEQUENCE [LARGE SCALE GENOMIC DNA]</scope>
    <source>
        <strain evidence="1 2">BP6252</strain>
    </source>
</reference>
<dbReference type="PANTHER" id="PTHR36847:SF1">
    <property type="entry name" value="AMIDOLIGASE ENZYME"/>
    <property type="match status" value="1"/>
</dbReference>
<dbReference type="GO" id="GO:0003824">
    <property type="term" value="F:catalytic activity"/>
    <property type="evidence" value="ECO:0007669"/>
    <property type="project" value="InterPro"/>
</dbReference>
<keyword evidence="2" id="KW-1185">Reference proteome</keyword>
<dbReference type="AlphaFoldDB" id="A0A3D8S1D1"/>
<proteinExistence type="predicted"/>
<gene>
    <name evidence="1" type="ORF">BP6252_04542</name>
</gene>
<comment type="caution">
    <text evidence="1">The sequence shown here is derived from an EMBL/GenBank/DDBJ whole genome shotgun (WGS) entry which is preliminary data.</text>
</comment>
<organism evidence="1 2">
    <name type="scientific">Coleophoma cylindrospora</name>
    <dbReference type="NCBI Taxonomy" id="1849047"/>
    <lineage>
        <taxon>Eukaryota</taxon>
        <taxon>Fungi</taxon>
        <taxon>Dikarya</taxon>
        <taxon>Ascomycota</taxon>
        <taxon>Pezizomycotina</taxon>
        <taxon>Leotiomycetes</taxon>
        <taxon>Helotiales</taxon>
        <taxon>Dermateaceae</taxon>
        <taxon>Coleophoma</taxon>
    </lineage>
</organism>
<evidence type="ECO:0000313" key="1">
    <source>
        <dbReference type="EMBL" id="RDW79904.1"/>
    </source>
</evidence>
<dbReference type="STRING" id="1849047.A0A3D8S1D1"/>
<name>A0A3D8S1D1_9HELO</name>
<dbReference type="InterPro" id="IPR014746">
    <property type="entry name" value="Gln_synth/guanido_kin_cat_dom"/>
</dbReference>
<accession>A0A3D8S1D1</accession>
<dbReference type="PANTHER" id="PTHR36847">
    <property type="entry name" value="AMIDOLIGASE ENZYME"/>
    <property type="match status" value="1"/>
</dbReference>
<protein>
    <recommendedName>
        <fullName evidence="3">Amidoligase enzyme</fullName>
    </recommendedName>
</protein>
<dbReference type="InterPro" id="IPR022025">
    <property type="entry name" value="Amidoligase_2"/>
</dbReference>